<protein>
    <recommendedName>
        <fullName evidence="3">Secreted protein</fullName>
    </recommendedName>
</protein>
<dbReference type="VEuPathDB" id="VectorBase:AFUN014689"/>
<name>A0A182S2L8_ANOFN</name>
<feature type="signal peptide" evidence="1">
    <location>
        <begin position="1"/>
        <end position="23"/>
    </location>
</feature>
<evidence type="ECO:0008006" key="3">
    <source>
        <dbReference type="Google" id="ProtNLM"/>
    </source>
</evidence>
<evidence type="ECO:0000256" key="1">
    <source>
        <dbReference type="SAM" id="SignalP"/>
    </source>
</evidence>
<accession>A0A182S2L8</accession>
<feature type="chain" id="PRO_5021497532" description="Secreted protein" evidence="1">
    <location>
        <begin position="24"/>
        <end position="126"/>
    </location>
</feature>
<keyword evidence="1" id="KW-0732">Signal</keyword>
<reference evidence="2" key="1">
    <citation type="submission" date="2020-05" db="UniProtKB">
        <authorList>
            <consortium name="EnsemblMetazoa"/>
        </authorList>
    </citation>
    <scope>IDENTIFICATION</scope>
    <source>
        <strain evidence="2">FUMOZ</strain>
    </source>
</reference>
<dbReference type="AlphaFoldDB" id="A0A182S2L8"/>
<organism evidence="2">
    <name type="scientific">Anopheles funestus</name>
    <name type="common">African malaria mosquito</name>
    <dbReference type="NCBI Taxonomy" id="62324"/>
    <lineage>
        <taxon>Eukaryota</taxon>
        <taxon>Metazoa</taxon>
        <taxon>Ecdysozoa</taxon>
        <taxon>Arthropoda</taxon>
        <taxon>Hexapoda</taxon>
        <taxon>Insecta</taxon>
        <taxon>Pterygota</taxon>
        <taxon>Neoptera</taxon>
        <taxon>Endopterygota</taxon>
        <taxon>Diptera</taxon>
        <taxon>Nematocera</taxon>
        <taxon>Culicoidea</taxon>
        <taxon>Culicidae</taxon>
        <taxon>Anophelinae</taxon>
        <taxon>Anopheles</taxon>
    </lineage>
</organism>
<sequence length="126" mass="14335">MTFPPRPGLAFVLVVFCRQRATSCCTKRVPFTCCLAPRAGHVRNGCVLCVTRVCFVGSWNLETLPTLLLPVAYKLRASRKAYFGPLLSTSDFPLQTKPWHSEQQRRQKVLVKESNIPFLLFLCFGW</sequence>
<dbReference type="EnsemblMetazoa" id="AFUN014689-RA">
    <property type="protein sequence ID" value="AFUN014689-PA"/>
    <property type="gene ID" value="AFUN014689"/>
</dbReference>
<proteinExistence type="predicted"/>
<evidence type="ECO:0000313" key="2">
    <source>
        <dbReference type="EnsemblMetazoa" id="AFUN014689-PA"/>
    </source>
</evidence>